<dbReference type="CDD" id="cd08423">
    <property type="entry name" value="PBP2_LTTR_like_6"/>
    <property type="match status" value="1"/>
</dbReference>
<dbReference type="PANTHER" id="PTHR30346">
    <property type="entry name" value="TRANSCRIPTIONAL DUAL REGULATOR HCAR-RELATED"/>
    <property type="match status" value="1"/>
</dbReference>
<dbReference type="Pfam" id="PF03466">
    <property type="entry name" value="LysR_substrate"/>
    <property type="match status" value="1"/>
</dbReference>
<comment type="similarity">
    <text evidence="1">Belongs to the LysR transcriptional regulatory family.</text>
</comment>
<dbReference type="SUPFAM" id="SSF46785">
    <property type="entry name" value="Winged helix' DNA-binding domain"/>
    <property type="match status" value="1"/>
</dbReference>
<comment type="caution">
    <text evidence="6">The sequence shown here is derived from an EMBL/GenBank/DDBJ whole genome shotgun (WGS) entry which is preliminary data.</text>
</comment>
<dbReference type="OrthoDB" id="4131546at2"/>
<dbReference type="Gene3D" id="1.10.10.10">
    <property type="entry name" value="Winged helix-like DNA-binding domain superfamily/Winged helix DNA-binding domain"/>
    <property type="match status" value="1"/>
</dbReference>
<keyword evidence="7" id="KW-1185">Reference proteome</keyword>
<evidence type="ECO:0000259" key="5">
    <source>
        <dbReference type="PROSITE" id="PS50931"/>
    </source>
</evidence>
<dbReference type="PANTHER" id="PTHR30346:SF29">
    <property type="entry name" value="LYSR SUBSTRATE-BINDING"/>
    <property type="match status" value="1"/>
</dbReference>
<dbReference type="InterPro" id="IPR036390">
    <property type="entry name" value="WH_DNA-bd_sf"/>
</dbReference>
<evidence type="ECO:0000256" key="1">
    <source>
        <dbReference type="ARBA" id="ARBA00009437"/>
    </source>
</evidence>
<dbReference type="InterPro" id="IPR005119">
    <property type="entry name" value="LysR_subst-bd"/>
</dbReference>
<evidence type="ECO:0000313" key="6">
    <source>
        <dbReference type="EMBL" id="KAA9394637.1"/>
    </source>
</evidence>
<evidence type="ECO:0000256" key="3">
    <source>
        <dbReference type="ARBA" id="ARBA00023125"/>
    </source>
</evidence>
<dbReference type="EMBL" id="SZWF01000005">
    <property type="protein sequence ID" value="KAA9394637.1"/>
    <property type="molecule type" value="Genomic_DNA"/>
</dbReference>
<dbReference type="SUPFAM" id="SSF53850">
    <property type="entry name" value="Periplasmic binding protein-like II"/>
    <property type="match status" value="1"/>
</dbReference>
<evidence type="ECO:0000313" key="7">
    <source>
        <dbReference type="Proteomes" id="UP000325957"/>
    </source>
</evidence>
<dbReference type="Proteomes" id="UP000325957">
    <property type="component" value="Unassembled WGS sequence"/>
</dbReference>
<reference evidence="6 7" key="1">
    <citation type="submission" date="2019-05" db="EMBL/GenBank/DDBJ databases">
        <title>Kocuria coralli sp. nov., a novel actinobacterium isolated from coral reef seawater.</title>
        <authorList>
            <person name="Li J."/>
        </authorList>
    </citation>
    <scope>NUCLEOTIDE SEQUENCE [LARGE SCALE GENOMIC DNA]</scope>
    <source>
        <strain evidence="6 7">SCSIO 13007</strain>
    </source>
</reference>
<gene>
    <name evidence="6" type="ORF">FCK90_05555</name>
</gene>
<organism evidence="6 7">
    <name type="scientific">Kocuria coralli</name>
    <dbReference type="NCBI Taxonomy" id="1461025"/>
    <lineage>
        <taxon>Bacteria</taxon>
        <taxon>Bacillati</taxon>
        <taxon>Actinomycetota</taxon>
        <taxon>Actinomycetes</taxon>
        <taxon>Micrococcales</taxon>
        <taxon>Micrococcaceae</taxon>
        <taxon>Kocuria</taxon>
    </lineage>
</organism>
<dbReference type="GO" id="GO:0032993">
    <property type="term" value="C:protein-DNA complex"/>
    <property type="evidence" value="ECO:0007669"/>
    <property type="project" value="TreeGrafter"/>
</dbReference>
<keyword evidence="3" id="KW-0238">DNA-binding</keyword>
<dbReference type="PROSITE" id="PS50931">
    <property type="entry name" value="HTH_LYSR"/>
    <property type="match status" value="1"/>
</dbReference>
<sequence length="310" mass="33968">MAVDIRTLRTMRAVMQTGSFAAAGRELGYTASAVSQQMAGLEQALGIQLFERRASRVVPTEAAQYLLQRSEEVFELLDQVEVDIARLGAGQAGRLRVGTFNSAGGSILGQAIARFLIRRRDVEITLDEGEPYELFPRVSDGSLDVALGFQYELVPPAFPANLRLTNVLTEELFVVAPKKHRLARKDSVDLSDLQSETWVAHREETPSHRCLLALCEQHRFTPDIAFRSNNLGTVLGIVEAGLAVAMVPRISLTDPHEDMAVLPISGRLPRRQIVAAIREGHVNPLSEAFLAALRQVAAKTLDKSGHRSLG</sequence>
<proteinExistence type="inferred from homology"/>
<dbReference type="GO" id="GO:0003700">
    <property type="term" value="F:DNA-binding transcription factor activity"/>
    <property type="evidence" value="ECO:0007669"/>
    <property type="project" value="InterPro"/>
</dbReference>
<keyword evidence="2" id="KW-0805">Transcription regulation</keyword>
<protein>
    <submittedName>
        <fullName evidence="6">LysR family transcriptional regulator</fullName>
    </submittedName>
</protein>
<evidence type="ECO:0000256" key="2">
    <source>
        <dbReference type="ARBA" id="ARBA00023015"/>
    </source>
</evidence>
<dbReference type="AlphaFoldDB" id="A0A5J5KXY7"/>
<accession>A0A5J5KXY7</accession>
<name>A0A5J5KXY7_9MICC</name>
<dbReference type="Pfam" id="PF00126">
    <property type="entry name" value="HTH_1"/>
    <property type="match status" value="1"/>
</dbReference>
<keyword evidence="4" id="KW-0804">Transcription</keyword>
<dbReference type="RefSeq" id="WP_158033308.1">
    <property type="nucleotide sequence ID" value="NZ_ML708614.1"/>
</dbReference>
<evidence type="ECO:0000256" key="4">
    <source>
        <dbReference type="ARBA" id="ARBA00023163"/>
    </source>
</evidence>
<dbReference type="GO" id="GO:0003677">
    <property type="term" value="F:DNA binding"/>
    <property type="evidence" value="ECO:0007669"/>
    <property type="project" value="UniProtKB-KW"/>
</dbReference>
<dbReference type="InterPro" id="IPR036388">
    <property type="entry name" value="WH-like_DNA-bd_sf"/>
</dbReference>
<feature type="domain" description="HTH lysR-type" evidence="5">
    <location>
        <begin position="3"/>
        <end position="60"/>
    </location>
</feature>
<dbReference type="Gene3D" id="3.40.190.290">
    <property type="match status" value="1"/>
</dbReference>
<dbReference type="InterPro" id="IPR000847">
    <property type="entry name" value="LysR_HTH_N"/>
</dbReference>